<dbReference type="EMBL" id="VNIA01000001">
    <property type="protein sequence ID" value="TYQ00243.1"/>
    <property type="molecule type" value="Genomic_DNA"/>
</dbReference>
<evidence type="ECO:0000313" key="1">
    <source>
        <dbReference type="EMBL" id="TYQ00243.1"/>
    </source>
</evidence>
<dbReference type="RefSeq" id="WP_148869043.1">
    <property type="nucleotide sequence ID" value="NZ_VNIA01000001.1"/>
</dbReference>
<reference evidence="1 2" key="1">
    <citation type="submission" date="2019-07" db="EMBL/GenBank/DDBJ databases">
        <title>Genomic Encyclopedia of Type Strains, Phase IV (KMG-IV): sequencing the most valuable type-strain genomes for metagenomic binning, comparative biology and taxonomic classification.</title>
        <authorList>
            <person name="Goeker M."/>
        </authorList>
    </citation>
    <scope>NUCLEOTIDE SEQUENCE [LARGE SCALE GENOMIC DNA]</scope>
    <source>
        <strain evidence="1 2">DSM 18961</strain>
    </source>
</reference>
<dbReference type="Proteomes" id="UP000323136">
    <property type="component" value="Unassembled WGS sequence"/>
</dbReference>
<name>A0A5S5DZR9_9FLAO</name>
<evidence type="ECO:0000313" key="2">
    <source>
        <dbReference type="Proteomes" id="UP000323136"/>
    </source>
</evidence>
<proteinExistence type="predicted"/>
<comment type="caution">
    <text evidence="1">The sequence shown here is derived from an EMBL/GenBank/DDBJ whole genome shotgun (WGS) entry which is preliminary data.</text>
</comment>
<protein>
    <submittedName>
        <fullName evidence="1">Uncharacterized protein</fullName>
    </submittedName>
</protein>
<organism evidence="1 2">
    <name type="scientific">Tenacibaculum adriaticum</name>
    <dbReference type="NCBI Taxonomy" id="413713"/>
    <lineage>
        <taxon>Bacteria</taxon>
        <taxon>Pseudomonadati</taxon>
        <taxon>Bacteroidota</taxon>
        <taxon>Flavobacteriia</taxon>
        <taxon>Flavobacteriales</taxon>
        <taxon>Flavobacteriaceae</taxon>
        <taxon>Tenacibaculum</taxon>
    </lineage>
</organism>
<dbReference type="AlphaFoldDB" id="A0A5S5DZR9"/>
<accession>A0A5S5DZR9</accession>
<dbReference type="OrthoDB" id="680366at2"/>
<gene>
    <name evidence="1" type="ORF">C7447_101853</name>
</gene>
<sequence length="128" mass="15737">MKTQTVYNSDLHFEHTLWKDQLLFWIDELSSFEKRLEEISKRWTDKSVLAELDHFQNNFIIHKEKVSKMIKEINAHEQNMANHYKANEDVINKNFYKLHLNFRDKMETQHHIYNDLKKDFFSFLTKNM</sequence>
<keyword evidence="2" id="KW-1185">Reference proteome</keyword>